<dbReference type="GO" id="GO:0015628">
    <property type="term" value="P:protein secretion by the type II secretion system"/>
    <property type="evidence" value="ECO:0007669"/>
    <property type="project" value="InterPro"/>
</dbReference>
<reference evidence="10" key="1">
    <citation type="submission" date="2018-06" db="EMBL/GenBank/DDBJ databases">
        <authorList>
            <person name="Zhirakovskaya E."/>
        </authorList>
    </citation>
    <scope>NUCLEOTIDE SEQUENCE</scope>
</reference>
<organism evidence="10">
    <name type="scientific">hydrothermal vent metagenome</name>
    <dbReference type="NCBI Taxonomy" id="652676"/>
    <lineage>
        <taxon>unclassified sequences</taxon>
        <taxon>metagenomes</taxon>
        <taxon>ecological metagenomes</taxon>
    </lineage>
</organism>
<sequence length="161" mass="18586">MSLQNNPMWTQLAEREKRLVIGLVIFLIVMAFYALVWSPINSQYTQQKADLQKAETEWLWLVEQAPKIVRSTGDNDLTIHSKTDLMDALQKSLRQQNLLQFTEGLKPTNRGIKVRFEEVDAPRLFRWVGALEQQGLTAKTVKLTPILEGLIQAEFQYEVVK</sequence>
<name>A0A3B0VYV2_9ZZZZ</name>
<accession>A0A3B0VYV2</accession>
<dbReference type="SUPFAM" id="SSF103054">
    <property type="entry name" value="General secretion pathway protein M, EpsM"/>
    <property type="match status" value="1"/>
</dbReference>
<evidence type="ECO:0000256" key="3">
    <source>
        <dbReference type="ARBA" id="ARBA00022475"/>
    </source>
</evidence>
<keyword evidence="6" id="KW-0653">Protein transport</keyword>
<evidence type="ECO:0000256" key="4">
    <source>
        <dbReference type="ARBA" id="ARBA00022519"/>
    </source>
</evidence>
<evidence type="ECO:0000256" key="6">
    <source>
        <dbReference type="ARBA" id="ARBA00022927"/>
    </source>
</evidence>
<dbReference type="GO" id="GO:0015627">
    <property type="term" value="C:type II protein secretion system complex"/>
    <property type="evidence" value="ECO:0007669"/>
    <property type="project" value="InterPro"/>
</dbReference>
<dbReference type="Pfam" id="PF04612">
    <property type="entry name" value="T2SSM"/>
    <property type="match status" value="1"/>
</dbReference>
<evidence type="ECO:0000256" key="8">
    <source>
        <dbReference type="ARBA" id="ARBA00023136"/>
    </source>
</evidence>
<keyword evidence="7 9" id="KW-1133">Transmembrane helix</keyword>
<dbReference type="GO" id="GO:0005886">
    <property type="term" value="C:plasma membrane"/>
    <property type="evidence" value="ECO:0007669"/>
    <property type="project" value="UniProtKB-SubCell"/>
</dbReference>
<keyword evidence="3" id="KW-1003">Cell membrane</keyword>
<evidence type="ECO:0000313" key="10">
    <source>
        <dbReference type="EMBL" id="VAW45530.1"/>
    </source>
</evidence>
<evidence type="ECO:0008006" key="11">
    <source>
        <dbReference type="Google" id="ProtNLM"/>
    </source>
</evidence>
<evidence type="ECO:0000256" key="1">
    <source>
        <dbReference type="ARBA" id="ARBA00004377"/>
    </source>
</evidence>
<evidence type="ECO:0000256" key="5">
    <source>
        <dbReference type="ARBA" id="ARBA00022692"/>
    </source>
</evidence>
<keyword evidence="5 9" id="KW-0812">Transmembrane</keyword>
<keyword evidence="8 9" id="KW-0472">Membrane</keyword>
<protein>
    <recommendedName>
        <fullName evidence="11">General secretion pathway protein M</fullName>
    </recommendedName>
</protein>
<comment type="subcellular location">
    <subcellularLocation>
        <location evidence="1">Cell inner membrane</location>
        <topology evidence="1">Single-pass membrane protein</topology>
    </subcellularLocation>
</comment>
<dbReference type="AlphaFoldDB" id="A0A3B0VYV2"/>
<keyword evidence="4" id="KW-0997">Cell inner membrane</keyword>
<gene>
    <name evidence="10" type="ORF">MNBD_GAMMA04-735</name>
</gene>
<proteinExistence type="predicted"/>
<evidence type="ECO:0000256" key="9">
    <source>
        <dbReference type="SAM" id="Phobius"/>
    </source>
</evidence>
<evidence type="ECO:0000256" key="2">
    <source>
        <dbReference type="ARBA" id="ARBA00022448"/>
    </source>
</evidence>
<dbReference type="Gene3D" id="3.30.1360.100">
    <property type="entry name" value="General secretion pathway protein M, EpsM"/>
    <property type="match status" value="1"/>
</dbReference>
<evidence type="ECO:0000256" key="7">
    <source>
        <dbReference type="ARBA" id="ARBA00022989"/>
    </source>
</evidence>
<dbReference type="EMBL" id="UOFB01000090">
    <property type="protein sequence ID" value="VAW45530.1"/>
    <property type="molecule type" value="Genomic_DNA"/>
</dbReference>
<dbReference type="InterPro" id="IPR023229">
    <property type="entry name" value="T2SS_M_periplasmic_sf"/>
</dbReference>
<feature type="transmembrane region" description="Helical" evidence="9">
    <location>
        <begin position="20"/>
        <end position="40"/>
    </location>
</feature>
<dbReference type="InterPro" id="IPR007690">
    <property type="entry name" value="T2SS_GspM"/>
</dbReference>
<keyword evidence="2" id="KW-0813">Transport</keyword>